<dbReference type="EMBL" id="BGZO01000007">
    <property type="protein sequence ID" value="GBR75787.1"/>
    <property type="molecule type" value="Genomic_DNA"/>
</dbReference>
<organism evidence="1 2">
    <name type="scientific">Candidatus Termititenax persephonae</name>
    <dbReference type="NCBI Taxonomy" id="2218525"/>
    <lineage>
        <taxon>Bacteria</taxon>
        <taxon>Bacillati</taxon>
        <taxon>Candidatus Margulisiibacteriota</taxon>
        <taxon>Candidatus Termititenacia</taxon>
        <taxon>Candidatus Termititenacales</taxon>
        <taxon>Candidatus Termititenacaceae</taxon>
        <taxon>Candidatus Termititenax</taxon>
    </lineage>
</organism>
<proteinExistence type="predicted"/>
<accession>A0A388TG74</accession>
<comment type="caution">
    <text evidence="1">The sequence shown here is derived from an EMBL/GenBank/DDBJ whole genome shotgun (WGS) entry which is preliminary data.</text>
</comment>
<evidence type="ECO:0000313" key="1">
    <source>
        <dbReference type="EMBL" id="GBR75787.1"/>
    </source>
</evidence>
<gene>
    <name evidence="1" type="ORF">NO2_0423</name>
</gene>
<name>A0A388TG74_9BACT</name>
<dbReference type="AlphaFoldDB" id="A0A388TG74"/>
<sequence>MSIWACPKCKVLTNTPVCQKCGSATERVEQQISSADISNYTPVSITYTEPPKPENTQEKPQMLKKYIAESLDEMTPNKVVGYIIALCGVVGFFMRLDSSIAQICILGGLALCGISDKIDADYYGKKEQ</sequence>
<protein>
    <submittedName>
        <fullName evidence="1">Uncharacterized protein</fullName>
    </submittedName>
</protein>
<dbReference type="Proteomes" id="UP000275925">
    <property type="component" value="Unassembled WGS sequence"/>
</dbReference>
<reference evidence="1 2" key="1">
    <citation type="journal article" date="2019" name="ISME J.">
        <title>Genome analyses of uncultured TG2/ZB3 bacteria in 'Margulisbacteria' specifically attached to ectosymbiotic spirochetes of protists in the termite gut.</title>
        <authorList>
            <person name="Utami Y.D."/>
            <person name="Kuwahara H."/>
            <person name="Igai K."/>
            <person name="Murakami T."/>
            <person name="Sugaya K."/>
            <person name="Morikawa T."/>
            <person name="Nagura Y."/>
            <person name="Yuki M."/>
            <person name="Deevong P."/>
            <person name="Inoue T."/>
            <person name="Kihara K."/>
            <person name="Lo N."/>
            <person name="Yamada A."/>
            <person name="Ohkuma M."/>
            <person name="Hongoh Y."/>
        </authorList>
    </citation>
    <scope>NUCLEOTIDE SEQUENCE [LARGE SCALE GENOMIC DNA]</scope>
    <source>
        <strain evidence="1">NkOx7-02</strain>
    </source>
</reference>
<keyword evidence="2" id="KW-1185">Reference proteome</keyword>
<evidence type="ECO:0000313" key="2">
    <source>
        <dbReference type="Proteomes" id="UP000275925"/>
    </source>
</evidence>